<keyword evidence="2" id="KW-1185">Reference proteome</keyword>
<proteinExistence type="predicted"/>
<name>A0ABW2LVG3_9FLAO</name>
<organism evidence="1 2">
    <name type="scientific">Chryseobacterium zhengzhouense</name>
    <dbReference type="NCBI Taxonomy" id="1636086"/>
    <lineage>
        <taxon>Bacteria</taxon>
        <taxon>Pseudomonadati</taxon>
        <taxon>Bacteroidota</taxon>
        <taxon>Flavobacteriia</taxon>
        <taxon>Flavobacteriales</taxon>
        <taxon>Weeksellaceae</taxon>
        <taxon>Chryseobacterium group</taxon>
        <taxon>Chryseobacterium</taxon>
    </lineage>
</organism>
<evidence type="ECO:0000313" key="2">
    <source>
        <dbReference type="Proteomes" id="UP001596550"/>
    </source>
</evidence>
<dbReference type="RefSeq" id="WP_378171683.1">
    <property type="nucleotide sequence ID" value="NZ_JBHTCR010000001.1"/>
</dbReference>
<sequence length="79" mass="9187">MKKNSEDKTTTYEGNVTMKNDNISFENAEKVIYNGEDETYTIYRPKNFKILAAKSVHKTGKREDSHVIIYSMKEESVTF</sequence>
<reference evidence="2" key="1">
    <citation type="journal article" date="2019" name="Int. J. Syst. Evol. Microbiol.">
        <title>The Global Catalogue of Microorganisms (GCM) 10K type strain sequencing project: providing services to taxonomists for standard genome sequencing and annotation.</title>
        <authorList>
            <consortium name="The Broad Institute Genomics Platform"/>
            <consortium name="The Broad Institute Genome Sequencing Center for Infectious Disease"/>
            <person name="Wu L."/>
            <person name="Ma J."/>
        </authorList>
    </citation>
    <scope>NUCLEOTIDE SEQUENCE [LARGE SCALE GENOMIC DNA]</scope>
    <source>
        <strain evidence="2">CCUG 54781</strain>
    </source>
</reference>
<evidence type="ECO:0000313" key="1">
    <source>
        <dbReference type="EMBL" id="MFC7345107.1"/>
    </source>
</evidence>
<dbReference type="Proteomes" id="UP001596550">
    <property type="component" value="Unassembled WGS sequence"/>
</dbReference>
<dbReference type="EMBL" id="JBHTCR010000001">
    <property type="protein sequence ID" value="MFC7345107.1"/>
    <property type="molecule type" value="Genomic_DNA"/>
</dbReference>
<gene>
    <name evidence="1" type="ORF">ACFQO9_00070</name>
</gene>
<accession>A0ABW2LVG3</accession>
<comment type="caution">
    <text evidence="1">The sequence shown here is derived from an EMBL/GenBank/DDBJ whole genome shotgun (WGS) entry which is preliminary data.</text>
</comment>
<protein>
    <submittedName>
        <fullName evidence="1">Uncharacterized protein</fullName>
    </submittedName>
</protein>